<dbReference type="OrthoDB" id="6348147at2759"/>
<organism evidence="2 3">
    <name type="scientific">Amphibalanus amphitrite</name>
    <name type="common">Striped barnacle</name>
    <name type="synonym">Balanus amphitrite</name>
    <dbReference type="NCBI Taxonomy" id="1232801"/>
    <lineage>
        <taxon>Eukaryota</taxon>
        <taxon>Metazoa</taxon>
        <taxon>Ecdysozoa</taxon>
        <taxon>Arthropoda</taxon>
        <taxon>Crustacea</taxon>
        <taxon>Multicrustacea</taxon>
        <taxon>Cirripedia</taxon>
        <taxon>Thoracica</taxon>
        <taxon>Thoracicalcarea</taxon>
        <taxon>Balanomorpha</taxon>
        <taxon>Balanoidea</taxon>
        <taxon>Balanidae</taxon>
        <taxon>Amphibalaninae</taxon>
        <taxon>Amphibalanus</taxon>
    </lineage>
</organism>
<proteinExistence type="predicted"/>
<dbReference type="InterPro" id="IPR050473">
    <property type="entry name" value="A2M/Complement_sys"/>
</dbReference>
<reference evidence="2 3" key="1">
    <citation type="submission" date="2019-07" db="EMBL/GenBank/DDBJ databases">
        <title>Draft genome assembly of a fouling barnacle, Amphibalanus amphitrite (Darwin, 1854): The first reference genome for Thecostraca.</title>
        <authorList>
            <person name="Kim W."/>
        </authorList>
    </citation>
    <scope>NUCLEOTIDE SEQUENCE [LARGE SCALE GENOMIC DNA]</scope>
    <source>
        <strain evidence="2">SNU_AA5</strain>
        <tissue evidence="2">Soma without cirri and trophi</tissue>
    </source>
</reference>
<dbReference type="PANTHER" id="PTHR11412">
    <property type="entry name" value="MACROGLOBULIN / COMPLEMENT"/>
    <property type="match status" value="1"/>
</dbReference>
<dbReference type="PANTHER" id="PTHR11412:SF171">
    <property type="entry name" value="PREGNANCY ZONE PROTEIN-LIKE PROTEIN"/>
    <property type="match status" value="1"/>
</dbReference>
<evidence type="ECO:0000313" key="3">
    <source>
        <dbReference type="Proteomes" id="UP000440578"/>
    </source>
</evidence>
<dbReference type="Gene3D" id="2.60.40.1930">
    <property type="match status" value="1"/>
</dbReference>
<name>A0A6A4VYJ0_AMPAM</name>
<sequence length="120" mass="12318">MARGDLSPAVSVPVTFDQAVDLPASVLDGVTVIGSRSSNARPAGLVTLAVPVTPAMSTGFKVLVFAAVDGEVIADSAQYKAVPCLENTVRVSWAPDRVQPRRNTRLTVSAAPGSLCGIGN</sequence>
<dbReference type="EMBL" id="VIIS01001307">
    <property type="protein sequence ID" value="KAF0299966.1"/>
    <property type="molecule type" value="Genomic_DNA"/>
</dbReference>
<dbReference type="AlphaFoldDB" id="A0A6A4VYJ0"/>
<evidence type="ECO:0000313" key="2">
    <source>
        <dbReference type="EMBL" id="KAF0299966.1"/>
    </source>
</evidence>
<protein>
    <submittedName>
        <fullName evidence="2">Murinoglobulin-2</fullName>
    </submittedName>
</protein>
<evidence type="ECO:0000259" key="1">
    <source>
        <dbReference type="SMART" id="SM01359"/>
    </source>
</evidence>
<keyword evidence="3" id="KW-1185">Reference proteome</keyword>
<accession>A0A6A4VYJ0</accession>
<dbReference type="Gene3D" id="6.20.50.160">
    <property type="match status" value="1"/>
</dbReference>
<dbReference type="Pfam" id="PF07703">
    <property type="entry name" value="A2M_BRD"/>
    <property type="match status" value="1"/>
</dbReference>
<gene>
    <name evidence="2" type="primary">Mug2_2</name>
    <name evidence="2" type="ORF">FJT64_027423</name>
</gene>
<dbReference type="InterPro" id="IPR011625">
    <property type="entry name" value="A2M_N_BRD"/>
</dbReference>
<dbReference type="Proteomes" id="UP000440578">
    <property type="component" value="Unassembled WGS sequence"/>
</dbReference>
<dbReference type="SMART" id="SM01359">
    <property type="entry name" value="A2M_N_2"/>
    <property type="match status" value="1"/>
</dbReference>
<comment type="caution">
    <text evidence="2">The sequence shown here is derived from an EMBL/GenBank/DDBJ whole genome shotgun (WGS) entry which is preliminary data.</text>
</comment>
<feature type="domain" description="Alpha-2-macroglobulin bait region" evidence="1">
    <location>
        <begin position="5"/>
        <end position="118"/>
    </location>
</feature>